<dbReference type="Proteomes" id="UP000051491">
    <property type="component" value="Unassembled WGS sequence"/>
</dbReference>
<reference evidence="2 3" key="1">
    <citation type="journal article" date="2015" name="Genome Announc.">
        <title>Expanding the biotechnology potential of lactobacilli through comparative genomics of 213 strains and associated genera.</title>
        <authorList>
            <person name="Sun Z."/>
            <person name="Harris H.M."/>
            <person name="McCann A."/>
            <person name="Guo C."/>
            <person name="Argimon S."/>
            <person name="Zhang W."/>
            <person name="Yang X."/>
            <person name="Jeffery I.B."/>
            <person name="Cooney J.C."/>
            <person name="Kagawa T.F."/>
            <person name="Liu W."/>
            <person name="Song Y."/>
            <person name="Salvetti E."/>
            <person name="Wrobel A."/>
            <person name="Rasinkangas P."/>
            <person name="Parkhill J."/>
            <person name="Rea M.C."/>
            <person name="O'Sullivan O."/>
            <person name="Ritari J."/>
            <person name="Douillard F.P."/>
            <person name="Paul Ross R."/>
            <person name="Yang R."/>
            <person name="Briner A.E."/>
            <person name="Felis G.E."/>
            <person name="de Vos W.M."/>
            <person name="Barrangou R."/>
            <person name="Klaenhammer T.R."/>
            <person name="Caufield P.W."/>
            <person name="Cui Y."/>
            <person name="Zhang H."/>
            <person name="O'Toole P.W."/>
        </authorList>
    </citation>
    <scope>NUCLEOTIDE SEQUENCE [LARGE SCALE GENOMIC DNA]</scope>
    <source>
        <strain evidence="2 3">DSM 15353</strain>
    </source>
</reference>
<accession>A0A0R2JVD7</accession>
<keyword evidence="1" id="KW-0472">Membrane</keyword>
<gene>
    <name evidence="2" type="ORF">IV43_GL002162</name>
</gene>
<evidence type="ECO:0000313" key="2">
    <source>
        <dbReference type="EMBL" id="KRN81039.1"/>
    </source>
</evidence>
<keyword evidence="1" id="KW-0812">Transmembrane</keyword>
<comment type="caution">
    <text evidence="2">The sequence shown here is derived from an EMBL/GenBank/DDBJ whole genome shotgun (WGS) entry which is preliminary data.</text>
</comment>
<dbReference type="EMBL" id="JQBK01000089">
    <property type="protein sequence ID" value="KRN81039.1"/>
    <property type="molecule type" value="Genomic_DNA"/>
</dbReference>
<evidence type="ECO:0000256" key="1">
    <source>
        <dbReference type="SAM" id="Phobius"/>
    </source>
</evidence>
<dbReference type="InterPro" id="IPR048136">
    <property type="entry name" value="STM3941-like"/>
</dbReference>
<protein>
    <submittedName>
        <fullName evidence="2">Uncharacterized protein</fullName>
    </submittedName>
</protein>
<proteinExistence type="predicted"/>
<dbReference type="AlphaFoldDB" id="A0A0R2JVD7"/>
<dbReference type="PATRIC" id="fig|89059.3.peg.2282"/>
<feature type="transmembrane region" description="Helical" evidence="1">
    <location>
        <begin position="26"/>
        <end position="44"/>
    </location>
</feature>
<organism evidence="2 3">
    <name type="scientific">Ligilactobacillus acidipiscis</name>
    <dbReference type="NCBI Taxonomy" id="89059"/>
    <lineage>
        <taxon>Bacteria</taxon>
        <taxon>Bacillati</taxon>
        <taxon>Bacillota</taxon>
        <taxon>Bacilli</taxon>
        <taxon>Lactobacillales</taxon>
        <taxon>Lactobacillaceae</taxon>
        <taxon>Ligilactobacillus</taxon>
    </lineage>
</organism>
<keyword evidence="1" id="KW-1133">Transmembrane helix</keyword>
<name>A0A0R2JVD7_9LACO</name>
<feature type="transmembrane region" description="Helical" evidence="1">
    <location>
        <begin position="50"/>
        <end position="71"/>
    </location>
</feature>
<evidence type="ECO:0000313" key="3">
    <source>
        <dbReference type="Proteomes" id="UP000051491"/>
    </source>
</evidence>
<dbReference type="NCBIfam" id="NF041635">
    <property type="entry name" value="STM3941_fam"/>
    <property type="match status" value="1"/>
</dbReference>
<sequence>MKDEVQIMKTDKPYVVYQSKGKQTQLLFMDLLLVVFSLSLWYLGQHGANISYLAAGVSGTLLFGWWGLFLLHRLFKGKVLLQLTPEGFYDHSTWAASGQLIRWTDVEALHEVLIGNQMFVGVELTNETEYLASLPAYKRLLGQANGKIVHSPLNINLKTARFVTSHEVVAVMEKYRQNSRKLV</sequence>